<dbReference type="SUPFAM" id="SSF81296">
    <property type="entry name" value="E set domains"/>
    <property type="match status" value="1"/>
</dbReference>
<dbReference type="EMBL" id="HBGD01010702">
    <property type="protein sequence ID" value="CAD9085545.1"/>
    <property type="molecule type" value="Transcribed_RNA"/>
</dbReference>
<feature type="domain" description="IPT/TIG" evidence="2">
    <location>
        <begin position="348"/>
        <end position="416"/>
    </location>
</feature>
<dbReference type="InterPro" id="IPR014756">
    <property type="entry name" value="Ig_E-set"/>
</dbReference>
<reference evidence="3" key="1">
    <citation type="submission" date="2021-01" db="EMBL/GenBank/DDBJ databases">
        <authorList>
            <person name="Corre E."/>
            <person name="Pelletier E."/>
            <person name="Niang G."/>
            <person name="Scheremetjew M."/>
            <person name="Finn R."/>
            <person name="Kale V."/>
            <person name="Holt S."/>
            <person name="Cochrane G."/>
            <person name="Meng A."/>
            <person name="Brown T."/>
            <person name="Cohen L."/>
        </authorList>
    </citation>
    <scope>NUCLEOTIDE SEQUENCE</scope>
    <source>
        <strain evidence="3">WS</strain>
    </source>
</reference>
<dbReference type="AlphaFoldDB" id="A0A7S1KTM2"/>
<feature type="region of interest" description="Disordered" evidence="1">
    <location>
        <begin position="304"/>
        <end position="336"/>
    </location>
</feature>
<protein>
    <recommendedName>
        <fullName evidence="2">IPT/TIG domain-containing protein</fullName>
    </recommendedName>
</protein>
<gene>
    <name evidence="3" type="ORF">PCOS0759_LOCUS8799</name>
</gene>
<accession>A0A7S1KTM2</accession>
<evidence type="ECO:0000259" key="2">
    <source>
        <dbReference type="Pfam" id="PF01833"/>
    </source>
</evidence>
<feature type="compositionally biased region" description="Low complexity" evidence="1">
    <location>
        <begin position="320"/>
        <end position="336"/>
    </location>
</feature>
<feature type="compositionally biased region" description="Basic and acidic residues" evidence="1">
    <location>
        <begin position="308"/>
        <end position="319"/>
    </location>
</feature>
<sequence>MQHSTTFQTSHEGFNTSSEFHSVEPQHIVAHSGQVNIAGAWKVRGDEKYLIQRCVSTIQVFVPAEMSFNTCRVFCDKEGRELKQKLLSDTTHDSFAFLPATQSQSLYKEWRFRRKIPFTSGRPETRKKIWIRALFLDVQGNVQKNIRSVPFYACSKPDSNAAYERNDLPVPDNEPQAEKSTDNIPVTSGFGNELRHDSGFSSAPPPKRRATTMSIVHSPSLERVLATPQSTIIYAGSRLPPQSLNDAPAPSVSGSFHQPPSQMHLHPQQQRGDNPNSSGGIGGGKPVPSSSFTLQLPSIQSLSLVPPQHHDNQRHEMHSSFRFGSSSPASSMSATSSSPVSLQYQAAEIHSIYPSSGPKHGGEVTQVCGVFFPELNPQVFFGHLPSRVLEVSKEKLLVKTPSRFLGGQVSVKVVHGIHESPRGAQYFYW</sequence>
<dbReference type="Gene3D" id="2.60.40.10">
    <property type="entry name" value="Immunoglobulins"/>
    <property type="match status" value="1"/>
</dbReference>
<dbReference type="Pfam" id="PF01833">
    <property type="entry name" value="TIG"/>
    <property type="match status" value="1"/>
</dbReference>
<dbReference type="InterPro" id="IPR013783">
    <property type="entry name" value="Ig-like_fold"/>
</dbReference>
<feature type="region of interest" description="Disordered" evidence="1">
    <location>
        <begin position="238"/>
        <end position="292"/>
    </location>
</feature>
<feature type="region of interest" description="Disordered" evidence="1">
    <location>
        <begin position="162"/>
        <end position="210"/>
    </location>
</feature>
<dbReference type="CDD" id="cd00603">
    <property type="entry name" value="IPT_PCSR"/>
    <property type="match status" value="1"/>
</dbReference>
<evidence type="ECO:0000256" key="1">
    <source>
        <dbReference type="SAM" id="MobiDB-lite"/>
    </source>
</evidence>
<dbReference type="InterPro" id="IPR002909">
    <property type="entry name" value="IPT_dom"/>
</dbReference>
<proteinExistence type="predicted"/>
<organism evidence="3">
    <name type="scientific">Percolomonas cosmopolitus</name>
    <dbReference type="NCBI Taxonomy" id="63605"/>
    <lineage>
        <taxon>Eukaryota</taxon>
        <taxon>Discoba</taxon>
        <taxon>Heterolobosea</taxon>
        <taxon>Tetramitia</taxon>
        <taxon>Eutetramitia</taxon>
        <taxon>Percolomonadidae</taxon>
        <taxon>Percolomonas</taxon>
    </lineage>
</organism>
<name>A0A7S1KTM2_9EUKA</name>
<feature type="compositionally biased region" description="Polar residues" evidence="1">
    <location>
        <begin position="252"/>
        <end position="278"/>
    </location>
</feature>
<evidence type="ECO:0000313" key="3">
    <source>
        <dbReference type="EMBL" id="CAD9085545.1"/>
    </source>
</evidence>